<evidence type="ECO:0000313" key="2">
    <source>
        <dbReference type="EMBL" id="KAF9503315.1"/>
    </source>
</evidence>
<gene>
    <name evidence="2" type="ORF">BS47DRAFT_1369625</name>
</gene>
<evidence type="ECO:0000256" key="1">
    <source>
        <dbReference type="SAM" id="MobiDB-lite"/>
    </source>
</evidence>
<keyword evidence="3" id="KW-1185">Reference proteome</keyword>
<accession>A0A9P6AC92</accession>
<organism evidence="2 3">
    <name type="scientific">Hydnum rufescens UP504</name>
    <dbReference type="NCBI Taxonomy" id="1448309"/>
    <lineage>
        <taxon>Eukaryota</taxon>
        <taxon>Fungi</taxon>
        <taxon>Dikarya</taxon>
        <taxon>Basidiomycota</taxon>
        <taxon>Agaricomycotina</taxon>
        <taxon>Agaricomycetes</taxon>
        <taxon>Cantharellales</taxon>
        <taxon>Hydnaceae</taxon>
        <taxon>Hydnum</taxon>
    </lineage>
</organism>
<proteinExistence type="predicted"/>
<dbReference type="EMBL" id="MU129385">
    <property type="protein sequence ID" value="KAF9503315.1"/>
    <property type="molecule type" value="Genomic_DNA"/>
</dbReference>
<evidence type="ECO:0000313" key="3">
    <source>
        <dbReference type="Proteomes" id="UP000886523"/>
    </source>
</evidence>
<feature type="region of interest" description="Disordered" evidence="1">
    <location>
        <begin position="183"/>
        <end position="203"/>
    </location>
</feature>
<feature type="region of interest" description="Disordered" evidence="1">
    <location>
        <begin position="111"/>
        <end position="130"/>
    </location>
</feature>
<sequence length="242" mass="26615">MSTLASHISPIPLPSPTVVCDGWTINLRGTICIQQGKPLPMPVSWRFEYLAEDTIDPGVGFPEWSRAIVLFYPKCPFYYSAVFIVTFIPGWVTVSQPTGFDGLERAYEPADPAVFPPGAKQSSPPPISSPIPLQDPRMVDGWQVMSHSIISHKSQSFPEGNTTCHEQEFITVPHWSLSPQEMATEAMDGGDEEATDRDDAPPPGTVISTSVVWIMQGNAEAELCSEKCVERNRKKTDPGIKI</sequence>
<dbReference type="Proteomes" id="UP000886523">
    <property type="component" value="Unassembled WGS sequence"/>
</dbReference>
<dbReference type="AlphaFoldDB" id="A0A9P6AC92"/>
<name>A0A9P6AC92_9AGAM</name>
<comment type="caution">
    <text evidence="2">The sequence shown here is derived from an EMBL/GenBank/DDBJ whole genome shotgun (WGS) entry which is preliminary data.</text>
</comment>
<reference evidence="2" key="1">
    <citation type="journal article" date="2020" name="Nat. Commun.">
        <title>Large-scale genome sequencing of mycorrhizal fungi provides insights into the early evolution of symbiotic traits.</title>
        <authorList>
            <person name="Miyauchi S."/>
            <person name="Kiss E."/>
            <person name="Kuo A."/>
            <person name="Drula E."/>
            <person name="Kohler A."/>
            <person name="Sanchez-Garcia M."/>
            <person name="Morin E."/>
            <person name="Andreopoulos B."/>
            <person name="Barry K.W."/>
            <person name="Bonito G."/>
            <person name="Buee M."/>
            <person name="Carver A."/>
            <person name="Chen C."/>
            <person name="Cichocki N."/>
            <person name="Clum A."/>
            <person name="Culley D."/>
            <person name="Crous P.W."/>
            <person name="Fauchery L."/>
            <person name="Girlanda M."/>
            <person name="Hayes R.D."/>
            <person name="Keri Z."/>
            <person name="LaButti K."/>
            <person name="Lipzen A."/>
            <person name="Lombard V."/>
            <person name="Magnuson J."/>
            <person name="Maillard F."/>
            <person name="Murat C."/>
            <person name="Nolan M."/>
            <person name="Ohm R.A."/>
            <person name="Pangilinan J."/>
            <person name="Pereira M.F."/>
            <person name="Perotto S."/>
            <person name="Peter M."/>
            <person name="Pfister S."/>
            <person name="Riley R."/>
            <person name="Sitrit Y."/>
            <person name="Stielow J.B."/>
            <person name="Szollosi G."/>
            <person name="Zifcakova L."/>
            <person name="Stursova M."/>
            <person name="Spatafora J.W."/>
            <person name="Tedersoo L."/>
            <person name="Vaario L.M."/>
            <person name="Yamada A."/>
            <person name="Yan M."/>
            <person name="Wang P."/>
            <person name="Xu J."/>
            <person name="Bruns T."/>
            <person name="Baldrian P."/>
            <person name="Vilgalys R."/>
            <person name="Dunand C."/>
            <person name="Henrissat B."/>
            <person name="Grigoriev I.V."/>
            <person name="Hibbett D."/>
            <person name="Nagy L.G."/>
            <person name="Martin F.M."/>
        </authorList>
    </citation>
    <scope>NUCLEOTIDE SEQUENCE</scope>
    <source>
        <strain evidence="2">UP504</strain>
    </source>
</reference>
<protein>
    <submittedName>
        <fullName evidence="2">Uncharacterized protein</fullName>
    </submittedName>
</protein>